<proteinExistence type="predicted"/>
<comment type="caution">
    <text evidence="7">The sequence shown here is derived from an EMBL/GenBank/DDBJ whole genome shotgun (WGS) entry which is preliminary data.</text>
</comment>
<keyword evidence="8" id="KW-1185">Reference proteome</keyword>
<accession>A0A4V3DGS5</accession>
<comment type="catalytic activity">
    <reaction evidence="3">
        <text>2 GTP = 3',3'-c-di-GMP + 2 diphosphate</text>
        <dbReference type="Rhea" id="RHEA:24898"/>
        <dbReference type="ChEBI" id="CHEBI:33019"/>
        <dbReference type="ChEBI" id="CHEBI:37565"/>
        <dbReference type="ChEBI" id="CHEBI:58805"/>
        <dbReference type="EC" id="2.7.7.65"/>
    </reaction>
</comment>
<feature type="signal peptide" evidence="5">
    <location>
        <begin position="1"/>
        <end position="27"/>
    </location>
</feature>
<comment type="cofactor">
    <cofactor evidence="1">
        <name>Mg(2+)</name>
        <dbReference type="ChEBI" id="CHEBI:18420"/>
    </cofactor>
</comment>
<organism evidence="7 8">
    <name type="scientific">Marinomonas communis</name>
    <dbReference type="NCBI Taxonomy" id="28254"/>
    <lineage>
        <taxon>Bacteria</taxon>
        <taxon>Pseudomonadati</taxon>
        <taxon>Pseudomonadota</taxon>
        <taxon>Gammaproteobacteria</taxon>
        <taxon>Oceanospirillales</taxon>
        <taxon>Oceanospirillaceae</taxon>
        <taxon>Marinomonas</taxon>
    </lineage>
</organism>
<dbReference type="GO" id="GO:0005886">
    <property type="term" value="C:plasma membrane"/>
    <property type="evidence" value="ECO:0007669"/>
    <property type="project" value="TreeGrafter"/>
</dbReference>
<dbReference type="GO" id="GO:0043709">
    <property type="term" value="P:cell adhesion involved in single-species biofilm formation"/>
    <property type="evidence" value="ECO:0007669"/>
    <property type="project" value="TreeGrafter"/>
</dbReference>
<evidence type="ECO:0000256" key="2">
    <source>
        <dbReference type="ARBA" id="ARBA00012528"/>
    </source>
</evidence>
<evidence type="ECO:0000256" key="4">
    <source>
        <dbReference type="SAM" id="Phobius"/>
    </source>
</evidence>
<evidence type="ECO:0000256" key="3">
    <source>
        <dbReference type="ARBA" id="ARBA00034247"/>
    </source>
</evidence>
<feature type="chain" id="PRO_5020679389" description="diguanylate cyclase" evidence="5">
    <location>
        <begin position="28"/>
        <end position="968"/>
    </location>
</feature>
<dbReference type="Pfam" id="PF07494">
    <property type="entry name" value="Reg_prop"/>
    <property type="match status" value="5"/>
</dbReference>
<keyword evidence="4" id="KW-0812">Transmembrane</keyword>
<dbReference type="Gene3D" id="2.60.40.10">
    <property type="entry name" value="Immunoglobulins"/>
    <property type="match status" value="1"/>
</dbReference>
<dbReference type="RefSeq" id="WP_133560044.1">
    <property type="nucleotide sequence ID" value="NZ_SNZA01000001.1"/>
</dbReference>
<dbReference type="InterPro" id="IPR029787">
    <property type="entry name" value="Nucleotide_cyclase"/>
</dbReference>
<dbReference type="AlphaFoldDB" id="A0A4V3DGS5"/>
<dbReference type="InterPro" id="IPR011110">
    <property type="entry name" value="Reg_prop"/>
</dbReference>
<sequence>MPYRLTHTLSRLLFGLLCCVCATFTYAVTSVNDYFTEVWTSHDGLPHNSVNAIAQTEDGYLWFATWEGVARYNGISFTLFSRDAATGIVDAGTRALEASSNNQLWVGGARGGLTLREGFNWYPQDIAQGLVNDILEDHQGNLWIAIEGEGVFLRPHLSEKSYGAEQKVLDIGAYRLVQYKDGPIFAATEQGLYRLGSDLPTPLFLPDVAPDTRVNDLSFDHQGTLLIASDLGAWSYDGESVKRYRNELSNSTITTISEDKSGFIWLGTLSKGLARLGYDQLEFVDTSNGLPNNRVLSWYQDVEGSIWVGTNAGVLRLRSAPFTSINQADGLMGNFTRTVLPITGERFLVGTSQGLSLIIDGKASPASSSYSARQSILSLAQSISGKVYVGTQRAGVYEWFNGDMSPLINRASGLPSDEVRAIYEDSKGTLWLGTTSGVLKIDASGERQLITQENSNLPDNYVMAMAEDLRGRIWIGTAEGVAMYHSSGAIEEISIAGFEGAQYVFGFYIEPGYVWMATDRGLLRYDVNQGTIGGIGKPSGLPIDKIFQVVYDHMGSFWLTSNRGIWKIGYVEAHRVASGELNSIDFEHFDEADGMGSDQVNGGSTPAAVSTRQGDMAFATANGLSMIRPTSLKQLYQYRLPVVLERVDADGVLINPQKIRTLEPGVNRLRIRFAGLSYIMSQRIQYQTKLVGFEDEWNYRENQSVAEYTNLPPGKYEFLVSARYPYGAWSNSDTSYQFEILPFWWQRIEVQVLAFLTLVALLASLVLWRIRVLKLRQVYLAQQIELKTQALREQSERYEKQSKEDPLTGLSNRRAFDEQVRSDFILAFPLLSHLNLAIIDIDHFKQVNDRFSHIVGDEVIKLVASYLNTTVLEPNQVARWGGEEFTVLLHCSPEEAKRICKKLLEGVAQIECPSLDGAFDITVSIGLANGLGCKDYQTLLKRADQALYIAKENGRNRVECFDEFKARG</sequence>
<evidence type="ECO:0000313" key="8">
    <source>
        <dbReference type="Proteomes" id="UP000295729"/>
    </source>
</evidence>
<dbReference type="FunFam" id="3.30.70.270:FF:000001">
    <property type="entry name" value="Diguanylate cyclase domain protein"/>
    <property type="match status" value="1"/>
</dbReference>
<dbReference type="SUPFAM" id="SSF63829">
    <property type="entry name" value="Calcium-dependent phosphotriesterase"/>
    <property type="match status" value="3"/>
</dbReference>
<protein>
    <recommendedName>
        <fullName evidence="2">diguanylate cyclase</fullName>
        <ecNumber evidence="2">2.7.7.65</ecNumber>
    </recommendedName>
</protein>
<evidence type="ECO:0000256" key="5">
    <source>
        <dbReference type="SAM" id="SignalP"/>
    </source>
</evidence>
<evidence type="ECO:0000313" key="7">
    <source>
        <dbReference type="EMBL" id="TDR15431.1"/>
    </source>
</evidence>
<reference evidence="7 8" key="1">
    <citation type="submission" date="2019-03" db="EMBL/GenBank/DDBJ databases">
        <title>Genomic Encyclopedia of Type Strains, Phase IV (KMG-IV): sequencing the most valuable type-strain genomes for metagenomic binning, comparative biology and taxonomic classification.</title>
        <authorList>
            <person name="Goeker M."/>
        </authorList>
    </citation>
    <scope>NUCLEOTIDE SEQUENCE [LARGE SCALE GENOMIC DNA]</scope>
    <source>
        <strain evidence="7 8">DSM 5604</strain>
    </source>
</reference>
<dbReference type="SUPFAM" id="SSF55073">
    <property type="entry name" value="Nucleotide cyclase"/>
    <property type="match status" value="1"/>
</dbReference>
<evidence type="ECO:0000259" key="6">
    <source>
        <dbReference type="PROSITE" id="PS50887"/>
    </source>
</evidence>
<dbReference type="EC" id="2.7.7.65" evidence="2"/>
<dbReference type="PANTHER" id="PTHR45138:SF9">
    <property type="entry name" value="DIGUANYLATE CYCLASE DGCM-RELATED"/>
    <property type="match status" value="1"/>
</dbReference>
<dbReference type="CDD" id="cd01949">
    <property type="entry name" value="GGDEF"/>
    <property type="match status" value="1"/>
</dbReference>
<dbReference type="Pfam" id="PF00990">
    <property type="entry name" value="GGDEF"/>
    <property type="match status" value="1"/>
</dbReference>
<dbReference type="NCBIfam" id="TIGR00254">
    <property type="entry name" value="GGDEF"/>
    <property type="match status" value="1"/>
</dbReference>
<dbReference type="SMART" id="SM00267">
    <property type="entry name" value="GGDEF"/>
    <property type="match status" value="1"/>
</dbReference>
<dbReference type="PANTHER" id="PTHR45138">
    <property type="entry name" value="REGULATORY COMPONENTS OF SENSORY TRANSDUCTION SYSTEM"/>
    <property type="match status" value="1"/>
</dbReference>
<dbReference type="GO" id="GO:0052621">
    <property type="term" value="F:diguanylate cyclase activity"/>
    <property type="evidence" value="ECO:0007669"/>
    <property type="project" value="UniProtKB-EC"/>
</dbReference>
<dbReference type="InterPro" id="IPR011123">
    <property type="entry name" value="Y_Y_Y"/>
</dbReference>
<dbReference type="EMBL" id="SNZA01000001">
    <property type="protein sequence ID" value="TDR15431.1"/>
    <property type="molecule type" value="Genomic_DNA"/>
</dbReference>
<gene>
    <name evidence="7" type="ORF">C8D85_0795</name>
</gene>
<feature type="transmembrane region" description="Helical" evidence="4">
    <location>
        <begin position="750"/>
        <end position="768"/>
    </location>
</feature>
<dbReference type="Proteomes" id="UP000295729">
    <property type="component" value="Unassembled WGS sequence"/>
</dbReference>
<dbReference type="InterPro" id="IPR015943">
    <property type="entry name" value="WD40/YVTN_repeat-like_dom_sf"/>
</dbReference>
<feature type="domain" description="GGDEF" evidence="6">
    <location>
        <begin position="832"/>
        <end position="963"/>
    </location>
</feature>
<evidence type="ECO:0000256" key="1">
    <source>
        <dbReference type="ARBA" id="ARBA00001946"/>
    </source>
</evidence>
<dbReference type="InterPro" id="IPR050469">
    <property type="entry name" value="Diguanylate_Cyclase"/>
</dbReference>
<dbReference type="InterPro" id="IPR013783">
    <property type="entry name" value="Ig-like_fold"/>
</dbReference>
<keyword evidence="4" id="KW-0472">Membrane</keyword>
<name>A0A4V3DGS5_9GAMM</name>
<dbReference type="InterPro" id="IPR000160">
    <property type="entry name" value="GGDEF_dom"/>
</dbReference>
<dbReference type="InterPro" id="IPR043128">
    <property type="entry name" value="Rev_trsase/Diguanyl_cyclase"/>
</dbReference>
<keyword evidence="4" id="KW-1133">Transmembrane helix</keyword>
<keyword evidence="5" id="KW-0732">Signal</keyword>
<dbReference type="Pfam" id="PF07495">
    <property type="entry name" value="Y_Y_Y"/>
    <property type="match status" value="1"/>
</dbReference>
<dbReference type="Gene3D" id="3.30.70.270">
    <property type="match status" value="1"/>
</dbReference>
<dbReference type="OrthoDB" id="176203at2"/>
<dbReference type="PROSITE" id="PS50887">
    <property type="entry name" value="GGDEF"/>
    <property type="match status" value="1"/>
</dbReference>
<dbReference type="Gene3D" id="2.130.10.10">
    <property type="entry name" value="YVTN repeat-like/Quinoprotein amine dehydrogenase"/>
    <property type="match status" value="3"/>
</dbReference>
<dbReference type="GO" id="GO:1902201">
    <property type="term" value="P:negative regulation of bacterial-type flagellum-dependent cell motility"/>
    <property type="evidence" value="ECO:0007669"/>
    <property type="project" value="TreeGrafter"/>
</dbReference>